<evidence type="ECO:0000256" key="1">
    <source>
        <dbReference type="ARBA" id="ARBA00022734"/>
    </source>
</evidence>
<evidence type="ECO:0000313" key="5">
    <source>
        <dbReference type="EMBL" id="KAK3796104.1"/>
    </source>
</evidence>
<keyword evidence="1 2" id="KW-0430">Lectin</keyword>
<feature type="signal peptide" evidence="3">
    <location>
        <begin position="1"/>
        <end position="24"/>
    </location>
</feature>
<gene>
    <name evidence="5" type="ORF">RRG08_009542</name>
</gene>
<dbReference type="AlphaFoldDB" id="A0AAE1AXW4"/>
<organism evidence="5 6">
    <name type="scientific">Elysia crispata</name>
    <name type="common">lettuce slug</name>
    <dbReference type="NCBI Taxonomy" id="231223"/>
    <lineage>
        <taxon>Eukaryota</taxon>
        <taxon>Metazoa</taxon>
        <taxon>Spiralia</taxon>
        <taxon>Lophotrochozoa</taxon>
        <taxon>Mollusca</taxon>
        <taxon>Gastropoda</taxon>
        <taxon>Heterobranchia</taxon>
        <taxon>Euthyneura</taxon>
        <taxon>Panpulmonata</taxon>
        <taxon>Sacoglossa</taxon>
        <taxon>Placobranchoidea</taxon>
        <taxon>Plakobranchidae</taxon>
        <taxon>Elysia</taxon>
    </lineage>
</organism>
<keyword evidence="6" id="KW-1185">Reference proteome</keyword>
<dbReference type="PANTHER" id="PTHR11346">
    <property type="entry name" value="GALECTIN"/>
    <property type="match status" value="1"/>
</dbReference>
<protein>
    <recommendedName>
        <fullName evidence="2">Galectin</fullName>
    </recommendedName>
</protein>
<feature type="domain" description="Galectin" evidence="4">
    <location>
        <begin position="122"/>
        <end position="250"/>
    </location>
</feature>
<evidence type="ECO:0000256" key="3">
    <source>
        <dbReference type="SAM" id="SignalP"/>
    </source>
</evidence>
<evidence type="ECO:0000256" key="2">
    <source>
        <dbReference type="RuleBase" id="RU102079"/>
    </source>
</evidence>
<feature type="chain" id="PRO_5042292930" description="Galectin" evidence="3">
    <location>
        <begin position="25"/>
        <end position="250"/>
    </location>
</feature>
<keyword evidence="3" id="KW-0732">Signal</keyword>
<dbReference type="PANTHER" id="PTHR11346:SF147">
    <property type="entry name" value="GALECTIN"/>
    <property type="match status" value="1"/>
</dbReference>
<dbReference type="Pfam" id="PF00337">
    <property type="entry name" value="Gal-bind_lectin"/>
    <property type="match status" value="1"/>
</dbReference>
<dbReference type="InterPro" id="IPR001079">
    <property type="entry name" value="Galectin_CRD"/>
</dbReference>
<sequence>MVLISCLPLHIHISLSCLFQLSLCILTELSVGIESCSVATKPLLYQSGGPTGNACSFITGRAAECSIMCGARPQCRFVYDLPCTAAALPCQCAFCDELLDISFGGQVSKFYLYTQMIGANTGIISLPGGPVVGQPLLLEVKLKGNRVSLNLQAGLYTTAFFLEIRFDEASVVSNSYINNYYGSEDRYMPHFNFAQEQIISVFYAVTSTEFVVYIDQVLFRRFQHRIALDQITEFRLTSDYGLATVISFRR</sequence>
<dbReference type="Gene3D" id="2.60.120.200">
    <property type="match status" value="1"/>
</dbReference>
<dbReference type="InterPro" id="IPR013320">
    <property type="entry name" value="ConA-like_dom_sf"/>
</dbReference>
<evidence type="ECO:0000313" key="6">
    <source>
        <dbReference type="Proteomes" id="UP001283361"/>
    </source>
</evidence>
<dbReference type="SMART" id="SM00908">
    <property type="entry name" value="Gal-bind_lectin"/>
    <property type="match status" value="1"/>
</dbReference>
<dbReference type="SUPFAM" id="SSF49899">
    <property type="entry name" value="Concanavalin A-like lectins/glucanases"/>
    <property type="match status" value="1"/>
</dbReference>
<name>A0AAE1AXW4_9GAST</name>
<proteinExistence type="predicted"/>
<reference evidence="5" key="1">
    <citation type="journal article" date="2023" name="G3 (Bethesda)">
        <title>A reference genome for the long-term kleptoplast-retaining sea slug Elysia crispata morphotype clarki.</title>
        <authorList>
            <person name="Eastman K.E."/>
            <person name="Pendleton A.L."/>
            <person name="Shaikh M.A."/>
            <person name="Suttiyut T."/>
            <person name="Ogas R."/>
            <person name="Tomko P."/>
            <person name="Gavelis G."/>
            <person name="Widhalm J.R."/>
            <person name="Wisecaver J.H."/>
        </authorList>
    </citation>
    <scope>NUCLEOTIDE SEQUENCE</scope>
    <source>
        <strain evidence="5">ECLA1</strain>
    </source>
</reference>
<dbReference type="Proteomes" id="UP001283361">
    <property type="component" value="Unassembled WGS sequence"/>
</dbReference>
<evidence type="ECO:0000259" key="4">
    <source>
        <dbReference type="PROSITE" id="PS51304"/>
    </source>
</evidence>
<accession>A0AAE1AXW4</accession>
<comment type="caution">
    <text evidence="5">The sequence shown here is derived from an EMBL/GenBank/DDBJ whole genome shotgun (WGS) entry which is preliminary data.</text>
</comment>
<dbReference type="InterPro" id="IPR044156">
    <property type="entry name" value="Galectin-like"/>
</dbReference>
<dbReference type="SMART" id="SM00276">
    <property type="entry name" value="GLECT"/>
    <property type="match status" value="1"/>
</dbReference>
<dbReference type="GO" id="GO:0030246">
    <property type="term" value="F:carbohydrate binding"/>
    <property type="evidence" value="ECO:0007669"/>
    <property type="project" value="UniProtKB-UniRule"/>
</dbReference>
<dbReference type="EMBL" id="JAWDGP010000929">
    <property type="protein sequence ID" value="KAK3796104.1"/>
    <property type="molecule type" value="Genomic_DNA"/>
</dbReference>
<dbReference type="PROSITE" id="PS51304">
    <property type="entry name" value="GALECTIN"/>
    <property type="match status" value="1"/>
</dbReference>